<dbReference type="EMBL" id="LT906454">
    <property type="protein sequence ID" value="SNV45018.1"/>
    <property type="molecule type" value="Genomic_DNA"/>
</dbReference>
<dbReference type="Gene3D" id="1.10.510.10">
    <property type="entry name" value="Transferase(Phosphotransferase) domain 1"/>
    <property type="match status" value="1"/>
</dbReference>
<reference evidence="2 3" key="1">
    <citation type="submission" date="2017-06" db="EMBL/GenBank/DDBJ databases">
        <authorList>
            <consortium name="Pathogen Informatics"/>
        </authorList>
    </citation>
    <scope>NUCLEOTIDE SEQUENCE [LARGE SCALE GENOMIC DNA]</scope>
    <source>
        <strain evidence="2 3">NCTC11291</strain>
    </source>
</reference>
<dbReference type="PROSITE" id="PS50011">
    <property type="entry name" value="PROTEIN_KINASE_DOM"/>
    <property type="match status" value="1"/>
</dbReference>
<dbReference type="GO" id="GO:0005524">
    <property type="term" value="F:ATP binding"/>
    <property type="evidence" value="ECO:0007669"/>
    <property type="project" value="InterPro"/>
</dbReference>
<evidence type="ECO:0000313" key="2">
    <source>
        <dbReference type="EMBL" id="SNV45018.1"/>
    </source>
</evidence>
<dbReference type="KEGG" id="saco:SAME_01957"/>
<dbReference type="InterPro" id="IPR011009">
    <property type="entry name" value="Kinase-like_dom_sf"/>
</dbReference>
<dbReference type="EC" id="2.7.11.1" evidence="2"/>
<dbReference type="InterPro" id="IPR000719">
    <property type="entry name" value="Prot_kinase_dom"/>
</dbReference>
<evidence type="ECO:0000259" key="1">
    <source>
        <dbReference type="PROSITE" id="PS50011"/>
    </source>
</evidence>
<dbReference type="GO" id="GO:0004674">
    <property type="term" value="F:protein serine/threonine kinase activity"/>
    <property type="evidence" value="ECO:0007669"/>
    <property type="project" value="UniProtKB-EC"/>
</dbReference>
<protein>
    <submittedName>
        <fullName evidence="2">Protein kinase</fullName>
        <ecNumber evidence="2">2.7.11.1</ecNumber>
    </submittedName>
</protein>
<dbReference type="Gene3D" id="3.30.200.20">
    <property type="entry name" value="Phosphorylase Kinase, domain 1"/>
    <property type="match status" value="1"/>
</dbReference>
<dbReference type="AlphaFoldDB" id="A0A239XGC6"/>
<gene>
    <name evidence="2" type="primary">pknD</name>
    <name evidence="2" type="ORF">SAMEA4504048_01957</name>
</gene>
<sequence>MSLTYTYRNIEYLPPITFGFKIHVSATFQNYEYVLEIVKPYLEEKKIAYKFINNREDVYKAFSVHELAGECGKLITISPSSLILMDTLEDLYQLLKNLDGIYILSDRPYKDSSLVFYRFGLFQDSKDVFQNGVPTVVSLDGEEWQDYPRTYFDLPSWVADIQPAQEENKESYLGDTYEVMSVLHQSGGGNIYLAQDKKFGVPTVLKEARPNILSFYDIEKKELREKEYELALELQSRGVERLITPIEKVDEWINTYYIYHYVQGESLTDFCKKYGINSYSREHKQKNLNLFREFIGLINLLVNTLSYFHRAGLVLNDIHPDNFVVGTDGQLHFIDLENSYFYGGKSFTGITSKISLKRWNFLDGKQADYHKLGNMLLFLLARLSISEESQVEPSILDKMLKSYGIESNLLDFITYLLSEEVDLTGITTRLDSLYAKSISTNEAIPTLSQPSKKDTSFVQRVEYMCSSFEKYKVYVSDGKNLSVRSEDGIMRLMNSEQNLGINGLSGVVILLHSKGYHTLALYGLEMVLNRLEETEDGLQVQIEGGFYSPYVFNGLSGVIQMLYYVDKEKYRGLILELRKSLYSEFSQYEDYAKGSLGVADTLLLTANYRQNKRLERCVKSLILNSFIYHQERKKPLDELSYVLSHYHKVYFC</sequence>
<name>A0A239XGC6_STRAI</name>
<keyword evidence="2" id="KW-0808">Transferase</keyword>
<proteinExistence type="predicted"/>
<feature type="domain" description="Protein kinase" evidence="1">
    <location>
        <begin position="177"/>
        <end position="434"/>
    </location>
</feature>
<dbReference type="OrthoDB" id="1492512at2"/>
<dbReference type="Pfam" id="PF25816">
    <property type="entry name" value="RamC_N"/>
    <property type="match status" value="1"/>
</dbReference>
<dbReference type="InterPro" id="IPR057929">
    <property type="entry name" value="RamC_N"/>
</dbReference>
<dbReference type="Proteomes" id="UP000215144">
    <property type="component" value="Chromosome 1"/>
</dbReference>
<keyword evidence="2" id="KW-0418">Kinase</keyword>
<organism evidence="2 3">
    <name type="scientific">Streptococcus acidominimus</name>
    <dbReference type="NCBI Taxonomy" id="1326"/>
    <lineage>
        <taxon>Bacteria</taxon>
        <taxon>Bacillati</taxon>
        <taxon>Bacillota</taxon>
        <taxon>Bacilli</taxon>
        <taxon>Lactobacillales</taxon>
        <taxon>Streptococcaceae</taxon>
        <taxon>Streptococcus</taxon>
    </lineage>
</organism>
<evidence type="ECO:0000313" key="3">
    <source>
        <dbReference type="Proteomes" id="UP000215144"/>
    </source>
</evidence>
<dbReference type="SUPFAM" id="SSF56112">
    <property type="entry name" value="Protein kinase-like (PK-like)"/>
    <property type="match status" value="1"/>
</dbReference>
<accession>A0A239XGC6</accession>